<dbReference type="OrthoDB" id="3561125at2759"/>
<accession>A0A9P0MQC0</accession>
<gene>
    <name evidence="2" type="ORF">NEZAVI_LOCUS10176</name>
</gene>
<protein>
    <submittedName>
        <fullName evidence="2">Uncharacterized protein</fullName>
    </submittedName>
</protein>
<feature type="compositionally biased region" description="Basic and acidic residues" evidence="1">
    <location>
        <begin position="81"/>
        <end position="93"/>
    </location>
</feature>
<feature type="region of interest" description="Disordered" evidence="1">
    <location>
        <begin position="81"/>
        <end position="122"/>
    </location>
</feature>
<evidence type="ECO:0000313" key="2">
    <source>
        <dbReference type="EMBL" id="CAH1401079.1"/>
    </source>
</evidence>
<keyword evidence="3" id="KW-1185">Reference proteome</keyword>
<evidence type="ECO:0000313" key="3">
    <source>
        <dbReference type="Proteomes" id="UP001152798"/>
    </source>
</evidence>
<proteinExistence type="predicted"/>
<organism evidence="2 3">
    <name type="scientific">Nezara viridula</name>
    <name type="common">Southern green stink bug</name>
    <name type="synonym">Cimex viridulus</name>
    <dbReference type="NCBI Taxonomy" id="85310"/>
    <lineage>
        <taxon>Eukaryota</taxon>
        <taxon>Metazoa</taxon>
        <taxon>Ecdysozoa</taxon>
        <taxon>Arthropoda</taxon>
        <taxon>Hexapoda</taxon>
        <taxon>Insecta</taxon>
        <taxon>Pterygota</taxon>
        <taxon>Neoptera</taxon>
        <taxon>Paraneoptera</taxon>
        <taxon>Hemiptera</taxon>
        <taxon>Heteroptera</taxon>
        <taxon>Panheteroptera</taxon>
        <taxon>Pentatomomorpha</taxon>
        <taxon>Pentatomoidea</taxon>
        <taxon>Pentatomidae</taxon>
        <taxon>Pentatominae</taxon>
        <taxon>Nezara</taxon>
    </lineage>
</organism>
<reference evidence="2" key="1">
    <citation type="submission" date="2022-01" db="EMBL/GenBank/DDBJ databases">
        <authorList>
            <person name="King R."/>
        </authorList>
    </citation>
    <scope>NUCLEOTIDE SEQUENCE</scope>
</reference>
<name>A0A9P0MQC0_NEZVI</name>
<sequence>MADEINPSCPIHIKMVEEEKIYFGDHDHVHMKQEELIIDEESMIAVKGEEEEVENNYGGHANVKHEELLIPDEESMIVVKEEGEEKEEPKIDDGELNQQEELPHPDETSQAADGSKITMLDPNTIPTIDISEKKESFSKKISSVPKFYNTNRRLLQKKRTISDIYQNLNLFTSKRASKYDELDKKDEIEKQILKIKLERKQEMVQKMKLKVLMEKEMSLVRFEQEKQLICLRLEQEKELASIKLEYERQLNSLKIEQEKVKLMTEEKKLKQILKVKALLKY</sequence>
<evidence type="ECO:0000256" key="1">
    <source>
        <dbReference type="SAM" id="MobiDB-lite"/>
    </source>
</evidence>
<dbReference type="Proteomes" id="UP001152798">
    <property type="component" value="Chromosome 5"/>
</dbReference>
<dbReference type="EMBL" id="OV725081">
    <property type="protein sequence ID" value="CAH1401079.1"/>
    <property type="molecule type" value="Genomic_DNA"/>
</dbReference>
<dbReference type="AlphaFoldDB" id="A0A9P0MQC0"/>